<gene>
    <name evidence="2" type="ORF">LARSCL_LOCUS16960</name>
</gene>
<keyword evidence="1" id="KW-0472">Membrane</keyword>
<protein>
    <submittedName>
        <fullName evidence="2">Uncharacterized protein</fullName>
    </submittedName>
</protein>
<organism evidence="2 3">
    <name type="scientific">Larinioides sclopetarius</name>
    <dbReference type="NCBI Taxonomy" id="280406"/>
    <lineage>
        <taxon>Eukaryota</taxon>
        <taxon>Metazoa</taxon>
        <taxon>Ecdysozoa</taxon>
        <taxon>Arthropoda</taxon>
        <taxon>Chelicerata</taxon>
        <taxon>Arachnida</taxon>
        <taxon>Araneae</taxon>
        <taxon>Araneomorphae</taxon>
        <taxon>Entelegynae</taxon>
        <taxon>Araneoidea</taxon>
        <taxon>Araneidae</taxon>
        <taxon>Larinioides</taxon>
    </lineage>
</organism>
<reference evidence="2 3" key="1">
    <citation type="submission" date="2024-04" db="EMBL/GenBank/DDBJ databases">
        <authorList>
            <person name="Rising A."/>
            <person name="Reimegard J."/>
            <person name="Sonavane S."/>
            <person name="Akerstrom W."/>
            <person name="Nylinder S."/>
            <person name="Hedman E."/>
            <person name="Kallberg Y."/>
        </authorList>
    </citation>
    <scope>NUCLEOTIDE SEQUENCE [LARGE SCALE GENOMIC DNA]</scope>
</reference>
<dbReference type="EMBL" id="CAXIEN010000277">
    <property type="protein sequence ID" value="CAL1291218.1"/>
    <property type="molecule type" value="Genomic_DNA"/>
</dbReference>
<keyword evidence="1" id="KW-1133">Transmembrane helix</keyword>
<evidence type="ECO:0000313" key="3">
    <source>
        <dbReference type="Proteomes" id="UP001497382"/>
    </source>
</evidence>
<keyword evidence="1" id="KW-0812">Transmembrane</keyword>
<evidence type="ECO:0000313" key="2">
    <source>
        <dbReference type="EMBL" id="CAL1291218.1"/>
    </source>
</evidence>
<evidence type="ECO:0000256" key="1">
    <source>
        <dbReference type="SAM" id="Phobius"/>
    </source>
</evidence>
<name>A0AAV2B4S9_9ARAC</name>
<feature type="transmembrane region" description="Helical" evidence="1">
    <location>
        <begin position="62"/>
        <end position="85"/>
    </location>
</feature>
<keyword evidence="3" id="KW-1185">Reference proteome</keyword>
<sequence length="215" mass="24261">MHLRFWVYRRNLSNDPESPFRSNEDLVQKAGCCVSGWLGFIFLGLAVLCLFSSEIDKDRKLFLIFTGLCGIFEIICLLYSCIPWYNRYCRSSNNDEENGYSSISLLSSEENAYEDISGKDGLTSYQACASCSEIPSYQDIPAYQEVPGFLAAPYGTEVGYQPGSACFPPLANYEGVFAHQQIPIYQQDLVEPQLPPYSHAHKQCLIVSQHDINVY</sequence>
<comment type="caution">
    <text evidence="2">The sequence shown here is derived from an EMBL/GenBank/DDBJ whole genome shotgun (WGS) entry which is preliminary data.</text>
</comment>
<dbReference type="AlphaFoldDB" id="A0AAV2B4S9"/>
<accession>A0AAV2B4S9</accession>
<feature type="transmembrane region" description="Helical" evidence="1">
    <location>
        <begin position="26"/>
        <end position="50"/>
    </location>
</feature>
<dbReference type="Proteomes" id="UP001497382">
    <property type="component" value="Unassembled WGS sequence"/>
</dbReference>
<proteinExistence type="predicted"/>